<evidence type="ECO:0000256" key="1">
    <source>
        <dbReference type="SAM" id="MobiDB-lite"/>
    </source>
</evidence>
<protein>
    <submittedName>
        <fullName evidence="2">1644_t:CDS:1</fullName>
    </submittedName>
</protein>
<feature type="region of interest" description="Disordered" evidence="1">
    <location>
        <begin position="89"/>
        <end position="148"/>
    </location>
</feature>
<accession>A0A9N9IAB3</accession>
<dbReference type="Proteomes" id="UP000789508">
    <property type="component" value="Unassembled WGS sequence"/>
</dbReference>
<dbReference type="AlphaFoldDB" id="A0A9N9IAB3"/>
<gene>
    <name evidence="2" type="ORF">ALEPTO_LOCUS12466</name>
</gene>
<reference evidence="2" key="1">
    <citation type="submission" date="2021-06" db="EMBL/GenBank/DDBJ databases">
        <authorList>
            <person name="Kallberg Y."/>
            <person name="Tangrot J."/>
            <person name="Rosling A."/>
        </authorList>
    </citation>
    <scope>NUCLEOTIDE SEQUENCE</scope>
    <source>
        <strain evidence="2">FL130A</strain>
    </source>
</reference>
<name>A0A9N9IAB3_9GLOM</name>
<sequence>VPWTGDEPIQSTVVRMIEDKYPPLKVKRNSVKEFIDARINKKVSSFSDFNNYDNNENDSSAVITAITTTKITSTPSKVTLLKKTPLTPEQKKIKQREAKQSRIVNAREAATEYSISKKYPTDDDFDIDDTDDDTEDDTEGKNKTLKKV</sequence>
<feature type="compositionally biased region" description="Basic and acidic residues" evidence="1">
    <location>
        <begin position="89"/>
        <end position="100"/>
    </location>
</feature>
<dbReference type="EMBL" id="CAJVPS010028566">
    <property type="protein sequence ID" value="CAG8726686.1"/>
    <property type="molecule type" value="Genomic_DNA"/>
</dbReference>
<feature type="non-terminal residue" evidence="2">
    <location>
        <position position="148"/>
    </location>
</feature>
<evidence type="ECO:0000313" key="3">
    <source>
        <dbReference type="Proteomes" id="UP000789508"/>
    </source>
</evidence>
<feature type="compositionally biased region" description="Acidic residues" evidence="1">
    <location>
        <begin position="122"/>
        <end position="138"/>
    </location>
</feature>
<evidence type="ECO:0000313" key="2">
    <source>
        <dbReference type="EMBL" id="CAG8726686.1"/>
    </source>
</evidence>
<feature type="non-terminal residue" evidence="2">
    <location>
        <position position="1"/>
    </location>
</feature>
<dbReference type="OrthoDB" id="547796at2759"/>
<keyword evidence="3" id="KW-1185">Reference proteome</keyword>
<proteinExistence type="predicted"/>
<comment type="caution">
    <text evidence="2">The sequence shown here is derived from an EMBL/GenBank/DDBJ whole genome shotgun (WGS) entry which is preliminary data.</text>
</comment>
<organism evidence="2 3">
    <name type="scientific">Ambispora leptoticha</name>
    <dbReference type="NCBI Taxonomy" id="144679"/>
    <lineage>
        <taxon>Eukaryota</taxon>
        <taxon>Fungi</taxon>
        <taxon>Fungi incertae sedis</taxon>
        <taxon>Mucoromycota</taxon>
        <taxon>Glomeromycotina</taxon>
        <taxon>Glomeromycetes</taxon>
        <taxon>Archaeosporales</taxon>
        <taxon>Ambisporaceae</taxon>
        <taxon>Ambispora</taxon>
    </lineage>
</organism>